<dbReference type="Proteomes" id="UP000245202">
    <property type="component" value="Unassembled WGS sequence"/>
</dbReference>
<keyword evidence="1" id="KW-0808">Transferase</keyword>
<evidence type="ECO:0000313" key="1">
    <source>
        <dbReference type="EMBL" id="GBG08297.1"/>
    </source>
</evidence>
<dbReference type="GO" id="GO:0016301">
    <property type="term" value="F:kinase activity"/>
    <property type="evidence" value="ECO:0007669"/>
    <property type="project" value="UniProtKB-KW"/>
</dbReference>
<dbReference type="EMBL" id="BDQX01000163">
    <property type="protein sequence ID" value="GBG08297.1"/>
    <property type="molecule type" value="Genomic_DNA"/>
</dbReference>
<comment type="caution">
    <text evidence="1">The sequence shown here is derived from an EMBL/GenBank/DDBJ whole genome shotgun (WGS) entry which is preliminary data.</text>
</comment>
<sequence>MDMAGFEGQSLYDTAGLNPSFTFHDLAMLMHDMPERYLMEDDLHVITPAVLNGQTYYLMLNIPTSEMK</sequence>
<accession>A0A2R5ENZ8</accession>
<evidence type="ECO:0000313" key="2">
    <source>
        <dbReference type="Proteomes" id="UP000245202"/>
    </source>
</evidence>
<keyword evidence="1" id="KW-0418">Kinase</keyword>
<gene>
    <name evidence="1" type="ORF">PAT3040_02876</name>
</gene>
<dbReference type="AlphaFoldDB" id="A0A2R5ENZ8"/>
<dbReference type="RefSeq" id="WP_108993273.1">
    <property type="nucleotide sequence ID" value="NZ_BDQX01000163.1"/>
</dbReference>
<organism evidence="1 2">
    <name type="scientific">Paenibacillus agaridevorans</name>
    <dbReference type="NCBI Taxonomy" id="171404"/>
    <lineage>
        <taxon>Bacteria</taxon>
        <taxon>Bacillati</taxon>
        <taxon>Bacillota</taxon>
        <taxon>Bacilli</taxon>
        <taxon>Bacillales</taxon>
        <taxon>Paenibacillaceae</taxon>
        <taxon>Paenibacillus</taxon>
    </lineage>
</organism>
<proteinExistence type="predicted"/>
<reference evidence="1 2" key="1">
    <citation type="submission" date="2017-08" db="EMBL/GenBank/DDBJ databases">
        <title>Substantial Increase in Enzyme Production by Combined Drug-Resistance Mutations in Paenibacillus agaridevorans.</title>
        <authorList>
            <person name="Tanaka Y."/>
            <person name="Funane K."/>
            <person name="Hosaka T."/>
            <person name="Shiwa Y."/>
            <person name="Fujita N."/>
            <person name="Miyazaki T."/>
            <person name="Yoshikawa H."/>
            <person name="Murakami K."/>
            <person name="Kasahara K."/>
            <person name="Inaoka T."/>
            <person name="Hiraga Y."/>
            <person name="Ochi K."/>
        </authorList>
    </citation>
    <scope>NUCLEOTIDE SEQUENCE [LARGE SCALE GENOMIC DNA]</scope>
    <source>
        <strain evidence="1 2">T-3040</strain>
    </source>
</reference>
<protein>
    <submittedName>
        <fullName evidence="1">Putative two-component sensor histidine kinase</fullName>
    </submittedName>
</protein>
<name>A0A2R5ENZ8_9BACL</name>
<keyword evidence="2" id="KW-1185">Reference proteome</keyword>